<evidence type="ECO:0000256" key="10">
    <source>
        <dbReference type="SAM" id="Phobius"/>
    </source>
</evidence>
<dbReference type="InterPro" id="IPR036890">
    <property type="entry name" value="HATPase_C_sf"/>
</dbReference>
<dbReference type="PANTHER" id="PTHR44936">
    <property type="entry name" value="SENSOR PROTEIN CREC"/>
    <property type="match status" value="1"/>
</dbReference>
<dbReference type="AlphaFoldDB" id="A0A497ZWT9"/>
<evidence type="ECO:0000259" key="12">
    <source>
        <dbReference type="PROSITE" id="PS50885"/>
    </source>
</evidence>
<keyword evidence="5" id="KW-0597">Phosphoprotein</keyword>
<dbReference type="CDD" id="cd00075">
    <property type="entry name" value="HATPase"/>
    <property type="match status" value="1"/>
</dbReference>
<comment type="subcellular location">
    <subcellularLocation>
        <location evidence="2">Cell membrane</location>
        <topology evidence="2">Multi-pass membrane protein</topology>
    </subcellularLocation>
</comment>
<reference evidence="13 14" key="1">
    <citation type="submission" date="2018-10" db="EMBL/GenBank/DDBJ databases">
        <title>Genomic Encyclopedia of Archaeal and Bacterial Type Strains, Phase II (KMG-II): from individual species to whole genera.</title>
        <authorList>
            <person name="Goeker M."/>
        </authorList>
    </citation>
    <scope>NUCLEOTIDE SEQUENCE [LARGE SCALE GENOMIC DNA]</scope>
    <source>
        <strain evidence="13 14">DSM 29317</strain>
    </source>
</reference>
<dbReference type="Pfam" id="PF02518">
    <property type="entry name" value="HATPase_c"/>
    <property type="match status" value="1"/>
</dbReference>
<dbReference type="SMART" id="SM00387">
    <property type="entry name" value="HATPase_c"/>
    <property type="match status" value="1"/>
</dbReference>
<dbReference type="InterPro" id="IPR036097">
    <property type="entry name" value="HisK_dim/P_sf"/>
</dbReference>
<dbReference type="EC" id="2.7.13.3" evidence="3"/>
<dbReference type="InterPro" id="IPR005467">
    <property type="entry name" value="His_kinase_dom"/>
</dbReference>
<proteinExistence type="predicted"/>
<feature type="transmembrane region" description="Helical" evidence="10">
    <location>
        <begin position="12"/>
        <end position="34"/>
    </location>
</feature>
<dbReference type="Pfam" id="PF00512">
    <property type="entry name" value="HisKA"/>
    <property type="match status" value="1"/>
</dbReference>
<dbReference type="STRING" id="981384.GCA_000192475_02198"/>
<keyword evidence="4" id="KW-1003">Cell membrane</keyword>
<dbReference type="RefSeq" id="WP_010441417.1">
    <property type="nucleotide sequence ID" value="NZ_AEYW01000012.1"/>
</dbReference>
<organism evidence="13 14">
    <name type="scientific">Ruegeria conchae</name>
    <dbReference type="NCBI Taxonomy" id="981384"/>
    <lineage>
        <taxon>Bacteria</taxon>
        <taxon>Pseudomonadati</taxon>
        <taxon>Pseudomonadota</taxon>
        <taxon>Alphaproteobacteria</taxon>
        <taxon>Rhodobacterales</taxon>
        <taxon>Roseobacteraceae</taxon>
        <taxon>Ruegeria</taxon>
    </lineage>
</organism>
<dbReference type="Gene3D" id="3.30.565.10">
    <property type="entry name" value="Histidine kinase-like ATPase, C-terminal domain"/>
    <property type="match status" value="1"/>
</dbReference>
<evidence type="ECO:0000256" key="2">
    <source>
        <dbReference type="ARBA" id="ARBA00004651"/>
    </source>
</evidence>
<dbReference type="InterPro" id="IPR003594">
    <property type="entry name" value="HATPase_dom"/>
</dbReference>
<gene>
    <name evidence="13" type="ORF">CLV75_2602</name>
</gene>
<dbReference type="Gene3D" id="1.10.287.130">
    <property type="match status" value="1"/>
</dbReference>
<feature type="domain" description="Histidine kinase" evidence="11">
    <location>
        <begin position="127"/>
        <end position="321"/>
    </location>
</feature>
<sequence length="321" mass="34553">MAGLRRKWRPSLGFVLGGGLTGTLVLSLLGLIALRYLGPEIGFRSAAGLLAVLIGCATGVLGYLMVRLLLRPISALASYSSAVEQGQPAEPPDHFGTQELSRLAGSVLSMADTLQRREASIRVFADHVIHELKTPVTAIRAAGELLTEADALTDQDRTLLHQILGASDQMQMQLAALNRVAQARVPEHHGTSTIAGLAHKMRTSFPELDISVEGCERTLPLASSGLWIVLNQLLDNARRHGAGRVALTAEAERLIIQDDGPGISDWNRDHIFNPFFTTARERGGTGMGLTIVANLMNAHGGHIALIPSDRGTQFEIRFPDE</sequence>
<dbReference type="PRINTS" id="PR00344">
    <property type="entry name" value="BCTRLSENSOR"/>
</dbReference>
<dbReference type="Gene3D" id="6.10.340.10">
    <property type="match status" value="1"/>
</dbReference>
<evidence type="ECO:0000313" key="13">
    <source>
        <dbReference type="EMBL" id="RLK07477.1"/>
    </source>
</evidence>
<keyword evidence="14" id="KW-1185">Reference proteome</keyword>
<feature type="domain" description="HAMP" evidence="12">
    <location>
        <begin position="67"/>
        <end position="119"/>
    </location>
</feature>
<dbReference type="OrthoDB" id="9815202at2"/>
<evidence type="ECO:0000256" key="5">
    <source>
        <dbReference type="ARBA" id="ARBA00022553"/>
    </source>
</evidence>
<dbReference type="InterPro" id="IPR003661">
    <property type="entry name" value="HisK_dim/P_dom"/>
</dbReference>
<evidence type="ECO:0000256" key="9">
    <source>
        <dbReference type="ARBA" id="ARBA00022840"/>
    </source>
</evidence>
<comment type="caution">
    <text evidence="13">The sequence shown here is derived from an EMBL/GenBank/DDBJ whole genome shotgun (WGS) entry which is preliminary data.</text>
</comment>
<dbReference type="GO" id="GO:0005524">
    <property type="term" value="F:ATP binding"/>
    <property type="evidence" value="ECO:0007669"/>
    <property type="project" value="UniProtKB-KW"/>
</dbReference>
<keyword evidence="6" id="KW-0808">Transferase</keyword>
<evidence type="ECO:0000256" key="1">
    <source>
        <dbReference type="ARBA" id="ARBA00000085"/>
    </source>
</evidence>
<evidence type="ECO:0000256" key="8">
    <source>
        <dbReference type="ARBA" id="ARBA00022777"/>
    </source>
</evidence>
<accession>A0A497ZWT9</accession>
<keyword evidence="10" id="KW-0472">Membrane</keyword>
<dbReference type="PROSITE" id="PS50885">
    <property type="entry name" value="HAMP"/>
    <property type="match status" value="1"/>
</dbReference>
<dbReference type="PROSITE" id="PS50109">
    <property type="entry name" value="HIS_KIN"/>
    <property type="match status" value="1"/>
</dbReference>
<dbReference type="EMBL" id="RCCT01000003">
    <property type="protein sequence ID" value="RLK07477.1"/>
    <property type="molecule type" value="Genomic_DNA"/>
</dbReference>
<keyword evidence="8 13" id="KW-0418">Kinase</keyword>
<evidence type="ECO:0000259" key="11">
    <source>
        <dbReference type="PROSITE" id="PS50109"/>
    </source>
</evidence>
<comment type="catalytic activity">
    <reaction evidence="1">
        <text>ATP + protein L-histidine = ADP + protein N-phospho-L-histidine.</text>
        <dbReference type="EC" id="2.7.13.3"/>
    </reaction>
</comment>
<keyword evidence="7" id="KW-0547">Nucleotide-binding</keyword>
<dbReference type="InterPro" id="IPR004358">
    <property type="entry name" value="Sig_transdc_His_kin-like_C"/>
</dbReference>
<dbReference type="Proteomes" id="UP000271700">
    <property type="component" value="Unassembled WGS sequence"/>
</dbReference>
<evidence type="ECO:0000256" key="7">
    <source>
        <dbReference type="ARBA" id="ARBA00022741"/>
    </source>
</evidence>
<evidence type="ECO:0000256" key="4">
    <source>
        <dbReference type="ARBA" id="ARBA00022475"/>
    </source>
</evidence>
<evidence type="ECO:0000256" key="6">
    <source>
        <dbReference type="ARBA" id="ARBA00022679"/>
    </source>
</evidence>
<dbReference type="SMART" id="SM00388">
    <property type="entry name" value="HisKA"/>
    <property type="match status" value="1"/>
</dbReference>
<dbReference type="SMART" id="SM00304">
    <property type="entry name" value="HAMP"/>
    <property type="match status" value="1"/>
</dbReference>
<dbReference type="SUPFAM" id="SSF47384">
    <property type="entry name" value="Homodimeric domain of signal transducing histidine kinase"/>
    <property type="match status" value="1"/>
</dbReference>
<keyword evidence="10" id="KW-1133">Transmembrane helix</keyword>
<protein>
    <recommendedName>
        <fullName evidence="3">histidine kinase</fullName>
        <ecNumber evidence="3">2.7.13.3</ecNumber>
    </recommendedName>
</protein>
<feature type="transmembrane region" description="Helical" evidence="10">
    <location>
        <begin position="46"/>
        <end position="66"/>
    </location>
</feature>
<dbReference type="CDD" id="cd00082">
    <property type="entry name" value="HisKA"/>
    <property type="match status" value="1"/>
</dbReference>
<evidence type="ECO:0000256" key="3">
    <source>
        <dbReference type="ARBA" id="ARBA00012438"/>
    </source>
</evidence>
<dbReference type="PANTHER" id="PTHR44936:SF10">
    <property type="entry name" value="SENSOR PROTEIN RSTB"/>
    <property type="match status" value="1"/>
</dbReference>
<name>A0A497ZWT9_9RHOB</name>
<keyword evidence="10" id="KW-0812">Transmembrane</keyword>
<dbReference type="InterPro" id="IPR050980">
    <property type="entry name" value="2C_sensor_his_kinase"/>
</dbReference>
<dbReference type="SUPFAM" id="SSF55874">
    <property type="entry name" value="ATPase domain of HSP90 chaperone/DNA topoisomerase II/histidine kinase"/>
    <property type="match status" value="1"/>
</dbReference>
<evidence type="ECO:0000313" key="14">
    <source>
        <dbReference type="Proteomes" id="UP000271700"/>
    </source>
</evidence>
<dbReference type="GO" id="GO:0000155">
    <property type="term" value="F:phosphorelay sensor kinase activity"/>
    <property type="evidence" value="ECO:0007669"/>
    <property type="project" value="InterPro"/>
</dbReference>
<keyword evidence="9" id="KW-0067">ATP-binding</keyword>
<dbReference type="GO" id="GO:0005886">
    <property type="term" value="C:plasma membrane"/>
    <property type="evidence" value="ECO:0007669"/>
    <property type="project" value="UniProtKB-SubCell"/>
</dbReference>
<dbReference type="InterPro" id="IPR003660">
    <property type="entry name" value="HAMP_dom"/>
</dbReference>